<dbReference type="PANTHER" id="PTHR42685">
    <property type="entry name" value="GERANYLGERANYL DIPHOSPHATE REDUCTASE"/>
    <property type="match status" value="1"/>
</dbReference>
<dbReference type="AlphaFoldDB" id="T1BX94"/>
<comment type="caution">
    <text evidence="2">The sequence shown here is derived from an EMBL/GenBank/DDBJ whole genome shotgun (WGS) entry which is preliminary data.</text>
</comment>
<dbReference type="PRINTS" id="PR00420">
    <property type="entry name" value="RNGMNOXGNASE"/>
</dbReference>
<dbReference type="InterPro" id="IPR036188">
    <property type="entry name" value="FAD/NAD-bd_sf"/>
</dbReference>
<dbReference type="SUPFAM" id="SSF51905">
    <property type="entry name" value="FAD/NAD(P)-binding domain"/>
    <property type="match status" value="1"/>
</dbReference>
<proteinExistence type="predicted"/>
<dbReference type="GO" id="GO:0071949">
    <property type="term" value="F:FAD binding"/>
    <property type="evidence" value="ECO:0007669"/>
    <property type="project" value="InterPro"/>
</dbReference>
<reference evidence="2" key="1">
    <citation type="submission" date="2013-08" db="EMBL/GenBank/DDBJ databases">
        <authorList>
            <person name="Mendez C."/>
            <person name="Richter M."/>
            <person name="Ferrer M."/>
            <person name="Sanchez J."/>
        </authorList>
    </citation>
    <scope>NUCLEOTIDE SEQUENCE</scope>
</reference>
<name>T1BX94_9ZZZZ</name>
<dbReference type="InterPro" id="IPR002938">
    <property type="entry name" value="FAD-bd"/>
</dbReference>
<evidence type="ECO:0000313" key="2">
    <source>
        <dbReference type="EMBL" id="EQD58485.1"/>
    </source>
</evidence>
<feature type="domain" description="FAD-binding" evidence="1">
    <location>
        <begin position="9"/>
        <end position="278"/>
    </location>
</feature>
<gene>
    <name evidence="2" type="ORF">B2A_04339</name>
</gene>
<dbReference type="PANTHER" id="PTHR42685:SF22">
    <property type="entry name" value="CONDITIONED MEDIUM FACTOR RECEPTOR 1"/>
    <property type="match status" value="1"/>
</dbReference>
<organism evidence="2">
    <name type="scientific">mine drainage metagenome</name>
    <dbReference type="NCBI Taxonomy" id="410659"/>
    <lineage>
        <taxon>unclassified sequences</taxon>
        <taxon>metagenomes</taxon>
        <taxon>ecological metagenomes</taxon>
    </lineage>
</organism>
<dbReference type="EMBL" id="AUZZ01002908">
    <property type="protein sequence ID" value="EQD58485.1"/>
    <property type="molecule type" value="Genomic_DNA"/>
</dbReference>
<dbReference type="Gene3D" id="3.50.50.60">
    <property type="entry name" value="FAD/NAD(P)-binding domain"/>
    <property type="match status" value="1"/>
</dbReference>
<dbReference type="InterPro" id="IPR050407">
    <property type="entry name" value="Geranylgeranyl_reductase"/>
</dbReference>
<sequence length="375" mass="41087">MLMVGMPKSVCIIGAGTIGLVLAKALASSGIETDIYESKAKVSEGAKKASGVISKIGLDDIGVNYEGSIINHLNGAFLHSSSEKLEIRSKDTKAYVIDRGRYVEECAHEAKQAGAKIYLHTRFSQRDLVRLKDQYDVVVGADGAVSTVAKAFSFPPLNSYVLTYKAEYMGAEVTDAHMVDLFFDSALTRNFFAWTIPYSSDIIELGLGIDSSYRRNSSSVFEEFKNKPPILRKLGPAKLLSNHASMIPLEVRGVTVKGNVLLVGDSAGQTKPTTGGGIVFGAGCAKIAANSITRYLEHNTPLQNYERAWRKKYGLEIFLHGKIHKLYSSSSPARMDTLFRVIKRLGGEKFLGRYGDMDRPSVMLKRLLFRGLIGD</sequence>
<reference evidence="2" key="2">
    <citation type="journal article" date="2014" name="ISME J.">
        <title>Microbial stratification in low pH oxic and suboxic macroscopic growths along an acid mine drainage.</title>
        <authorList>
            <person name="Mendez-Garcia C."/>
            <person name="Mesa V."/>
            <person name="Sprenger R.R."/>
            <person name="Richter M."/>
            <person name="Diez M.S."/>
            <person name="Solano J."/>
            <person name="Bargiela R."/>
            <person name="Golyshina O.V."/>
            <person name="Manteca A."/>
            <person name="Ramos J.L."/>
            <person name="Gallego J.R."/>
            <person name="Llorente I."/>
            <person name="Martins Dos Santos V.A."/>
            <person name="Jensen O.N."/>
            <person name="Pelaez A.I."/>
            <person name="Sanchez J."/>
            <person name="Ferrer M."/>
        </authorList>
    </citation>
    <scope>NUCLEOTIDE SEQUENCE</scope>
</reference>
<dbReference type="Pfam" id="PF01494">
    <property type="entry name" value="FAD_binding_3"/>
    <property type="match status" value="1"/>
</dbReference>
<accession>T1BX94</accession>
<evidence type="ECO:0000259" key="1">
    <source>
        <dbReference type="Pfam" id="PF01494"/>
    </source>
</evidence>
<protein>
    <submittedName>
        <fullName evidence="2">Geranylgeranyl reductase</fullName>
    </submittedName>
</protein>